<dbReference type="InParanoid" id="F8A973"/>
<dbReference type="HOGENOM" id="CLU_047795_0_0_0"/>
<dbReference type="RefSeq" id="WP_013907951.1">
    <property type="nucleotide sequence ID" value="NC_015681.1"/>
</dbReference>
<feature type="domain" description="CRISPR type III-associated protein" evidence="2">
    <location>
        <begin position="12"/>
        <end position="281"/>
    </location>
</feature>
<dbReference type="Proteomes" id="UP000006793">
    <property type="component" value="Chromosome"/>
</dbReference>
<dbReference type="PANTHER" id="PTHR36700:SF1">
    <property type="entry name" value="CRISPR SYSTEM CMR SUBUNIT CMR4"/>
    <property type="match status" value="1"/>
</dbReference>
<reference evidence="3 4" key="2">
    <citation type="journal article" date="2012" name="Stand. Genomic Sci.">
        <title>Complete genome sequence of the thermophilic sulfate-reducing ocean bacterium Thermodesulfatator indicus type strain (CIR29812(T)).</title>
        <authorList>
            <person name="Anderson I."/>
            <person name="Saunders E."/>
            <person name="Lapidus A."/>
            <person name="Nolan M."/>
            <person name="Lucas S."/>
            <person name="Tice H."/>
            <person name="Del Rio T.G."/>
            <person name="Cheng J.F."/>
            <person name="Han C."/>
            <person name="Tapia R."/>
            <person name="Goodwin L.A."/>
            <person name="Pitluck S."/>
            <person name="Liolios K."/>
            <person name="Mavromatis K."/>
            <person name="Pagani I."/>
            <person name="Ivanova N."/>
            <person name="Mikhailova N."/>
            <person name="Pati A."/>
            <person name="Chen A."/>
            <person name="Palaniappan K."/>
            <person name="Land M."/>
            <person name="Hauser L."/>
            <person name="Jeffries C.D."/>
            <person name="Chang Y.J."/>
            <person name="Brambilla E.M."/>
            <person name="Rohde M."/>
            <person name="Spring S."/>
            <person name="Goker M."/>
            <person name="Detter J.C."/>
            <person name="Woyke T."/>
            <person name="Bristow J."/>
            <person name="Eisen J.A."/>
            <person name="Markowitz V."/>
            <person name="Hugenholtz P."/>
            <person name="Kyrpides N.C."/>
            <person name="Klenk H.P."/>
        </authorList>
    </citation>
    <scope>NUCLEOTIDE SEQUENCE [LARGE SCALE GENOMIC DNA]</scope>
    <source>
        <strain evidence="4">DSM 15286 / JCM 11887 / CIR29812</strain>
    </source>
</reference>
<dbReference type="OrthoDB" id="9789361at2"/>
<dbReference type="PaxDb" id="667014-Thein_1342"/>
<dbReference type="AlphaFoldDB" id="F8A973"/>
<gene>
    <name evidence="3" type="ordered locus">Thein_1342</name>
</gene>
<dbReference type="EMBL" id="CP002683">
    <property type="protein sequence ID" value="AEH45209.1"/>
    <property type="molecule type" value="Genomic_DNA"/>
</dbReference>
<dbReference type="Pfam" id="PF03787">
    <property type="entry name" value="RAMPs"/>
    <property type="match status" value="1"/>
</dbReference>
<dbReference type="GO" id="GO:0051607">
    <property type="term" value="P:defense response to virus"/>
    <property type="evidence" value="ECO:0007669"/>
    <property type="project" value="UniProtKB-KW"/>
</dbReference>
<organism evidence="3 4">
    <name type="scientific">Thermodesulfatator indicus (strain DSM 15286 / JCM 11887 / CIR29812)</name>
    <dbReference type="NCBI Taxonomy" id="667014"/>
    <lineage>
        <taxon>Bacteria</taxon>
        <taxon>Pseudomonadati</taxon>
        <taxon>Thermodesulfobacteriota</taxon>
        <taxon>Thermodesulfobacteria</taxon>
        <taxon>Thermodesulfobacteriales</taxon>
        <taxon>Thermodesulfatatoraceae</taxon>
        <taxon>Thermodesulfatator</taxon>
    </lineage>
</organism>
<dbReference type="eggNOG" id="COG1336">
    <property type="taxonomic scope" value="Bacteria"/>
</dbReference>
<protein>
    <submittedName>
        <fullName evidence="3">CRISPR-associated RAMP protein, Cmr4 family</fullName>
    </submittedName>
</protein>
<proteinExistence type="predicted"/>
<reference evidence="4" key="1">
    <citation type="submission" date="2011-04" db="EMBL/GenBank/DDBJ databases">
        <title>The complete genome of Thermodesulfatator indicus DSM 15286.</title>
        <authorList>
            <person name="Lucas S."/>
            <person name="Copeland A."/>
            <person name="Lapidus A."/>
            <person name="Bruce D."/>
            <person name="Goodwin L."/>
            <person name="Pitluck S."/>
            <person name="Peters L."/>
            <person name="Kyrpides N."/>
            <person name="Mavromatis K."/>
            <person name="Pagani I."/>
            <person name="Ivanova N."/>
            <person name="Saunders L."/>
            <person name="Detter J.C."/>
            <person name="Tapia R."/>
            <person name="Han C."/>
            <person name="Land M."/>
            <person name="Hauser L."/>
            <person name="Markowitz V."/>
            <person name="Cheng J.-F."/>
            <person name="Hugenholtz P."/>
            <person name="Woyke T."/>
            <person name="Wu D."/>
            <person name="Spring S."/>
            <person name="Schroeder M."/>
            <person name="Brambilla E."/>
            <person name="Klenk H.-P."/>
            <person name="Eisen J.A."/>
        </authorList>
    </citation>
    <scope>NUCLEOTIDE SEQUENCE [LARGE SCALE GENOMIC DNA]</scope>
    <source>
        <strain evidence="4">DSM 15286 / JCM 11887 / CIR29812</strain>
    </source>
</reference>
<sequence>MLWGDEKRLCLLYALTPIHAGAGQALKAVDLPIQRERHTAWPMVQASGVKGTLRDWCEKAWENNGIDKDLVKYIFGRAGEEGGSWAGAVTVTDARLLLFPVRSNVAPFVHVTCPAVLKRLREELSLLGLQDKLSENYSVGEEEYIVLKGGISGEIVLEDMVVKPKQTQEKTNWLPNNIPEAEKILLVSDEVFGYLVRTATEVQAHIAIKDDTGTAEDGSLRYQEYLPADTVLYFLAFFSDERSKRDQFKSAQEIAQLVTEHGVTTHLQIGGDFTLGKGICKVKWIAPKDSQGGAK</sequence>
<dbReference type="InterPro" id="IPR005537">
    <property type="entry name" value="RAMP_III_fam"/>
</dbReference>
<evidence type="ECO:0000313" key="4">
    <source>
        <dbReference type="Proteomes" id="UP000006793"/>
    </source>
</evidence>
<dbReference type="PATRIC" id="fig|667014.3.peg.1380"/>
<dbReference type="NCBIfam" id="TIGR02580">
    <property type="entry name" value="cas_RAMP_Cmr4"/>
    <property type="match status" value="1"/>
</dbReference>
<keyword evidence="4" id="KW-1185">Reference proteome</keyword>
<keyword evidence="1" id="KW-0051">Antiviral defense</keyword>
<evidence type="ECO:0000259" key="2">
    <source>
        <dbReference type="Pfam" id="PF03787"/>
    </source>
</evidence>
<dbReference type="KEGG" id="tid:Thein_1342"/>
<accession>F8A973</accession>
<dbReference type="PANTHER" id="PTHR36700">
    <property type="entry name" value="CRISPR SYSTEM CMR SUBUNIT CMR4"/>
    <property type="match status" value="1"/>
</dbReference>
<evidence type="ECO:0000313" key="3">
    <source>
        <dbReference type="EMBL" id="AEH45209.1"/>
    </source>
</evidence>
<dbReference type="STRING" id="667014.Thein_1342"/>
<dbReference type="InterPro" id="IPR013410">
    <property type="entry name" value="CRISPR-assoc_RAMP_Cmr4"/>
</dbReference>
<name>F8A973_THEID</name>
<evidence type="ECO:0000256" key="1">
    <source>
        <dbReference type="ARBA" id="ARBA00023118"/>
    </source>
</evidence>